<keyword evidence="11 23" id="KW-0472">Membrane</keyword>
<evidence type="ECO:0000256" key="2">
    <source>
        <dbReference type="ARBA" id="ARBA00004752"/>
    </source>
</evidence>
<evidence type="ECO:0000313" key="24">
    <source>
        <dbReference type="EMBL" id="MFC7270008.1"/>
    </source>
</evidence>
<comment type="catalytic activity">
    <reaction evidence="20">
        <text>[GlcNAc-(1-&gt;4)-Mur2Ac(oyl-L-Ala-gamma-D-Glu-L-Lys-D-Ala-D-Ala)](n)-di-trans,octa-cis-undecaprenyl diphosphate + beta-D-GlcNAc-(1-&gt;4)-Mur2Ac(oyl-L-Ala-gamma-D-Glu-L-Lys-D-Ala-D-Ala)-di-trans,octa-cis-undecaprenyl diphosphate = [GlcNAc-(1-&gt;4)-Mur2Ac(oyl-L-Ala-gamma-D-Glu-L-Lys-D-Ala-D-Ala)](n+1)-di-trans,octa-cis-undecaprenyl diphosphate + di-trans,octa-cis-undecaprenyl diphosphate + H(+)</text>
        <dbReference type="Rhea" id="RHEA:23708"/>
        <dbReference type="Rhea" id="RHEA-COMP:9602"/>
        <dbReference type="Rhea" id="RHEA-COMP:9603"/>
        <dbReference type="ChEBI" id="CHEBI:15378"/>
        <dbReference type="ChEBI" id="CHEBI:58405"/>
        <dbReference type="ChEBI" id="CHEBI:60033"/>
        <dbReference type="ChEBI" id="CHEBI:78435"/>
        <dbReference type="EC" id="2.4.99.28"/>
    </reaction>
</comment>
<dbReference type="EMBL" id="JBHTBE010000003">
    <property type="protein sequence ID" value="MFC7270008.1"/>
    <property type="molecule type" value="Genomic_DNA"/>
</dbReference>
<evidence type="ECO:0000256" key="23">
    <source>
        <dbReference type="SAM" id="Phobius"/>
    </source>
</evidence>
<keyword evidence="7 23" id="KW-0812">Transmembrane</keyword>
<evidence type="ECO:0000256" key="11">
    <source>
        <dbReference type="ARBA" id="ARBA00023136"/>
    </source>
</evidence>
<feature type="region of interest" description="Disordered" evidence="22">
    <location>
        <begin position="402"/>
        <end position="438"/>
    </location>
</feature>
<name>A0ABW2HFU9_9MICO</name>
<protein>
    <recommendedName>
        <fullName evidence="17">Probable peptidoglycan glycosyltransferase FtsW</fullName>
        <ecNumber evidence="19">2.4.99.28</ecNumber>
    </recommendedName>
    <alternativeName>
        <fullName evidence="18">Cell division protein FtsW</fullName>
    </alternativeName>
    <alternativeName>
        <fullName evidence="15">Cell wall polymerase</fullName>
    </alternativeName>
    <alternativeName>
        <fullName evidence="14">Peptidoglycan polymerase</fullName>
    </alternativeName>
</protein>
<sequence length="438" mass="46567">MTTDPPPLRPTPADPPAAKGGLAARVSLGTVFAPVPSEFLLIASTALLLTGFGLVMVLSATSATATAAGEAPWEDVVKQGMFAMIGIPLMFVASRLPVRFYKRIAWPALIGATLLQLLVFTPLGVSNDGNRNWIVVAGLQAQPSEFLKLALCLWIGYVLYRKQTLLGLWRHVFIPLVPVSLLVIGTVLAGHDLGTVIVLVLIVLGALFFSGVKLRIFLLPMILAAGGLAFFAVTSPNRMARIMSFLNPNCLADYLNSCYQPLHGTWALAGGGIFGLGLGNSKEKYDWLPAASNDYIFAIVGEELGLIGCIVVLALFTLFTVGAFHIIRKTPDPFVRIVSGGITVWIVGQALINIGVVLRVLPVLGVPLPFMSQGGTSLLSVLVACGVLLAFARTLPVRTAAPAPARPVRRRTSPAASPAQVTSPQARDQKVRQPAEIR</sequence>
<feature type="transmembrane region" description="Helical" evidence="23">
    <location>
        <begin position="145"/>
        <end position="160"/>
    </location>
</feature>
<evidence type="ECO:0000256" key="4">
    <source>
        <dbReference type="ARBA" id="ARBA00022618"/>
    </source>
</evidence>
<comment type="subcellular location">
    <subcellularLocation>
        <location evidence="1">Cell membrane</location>
        <topology evidence="1">Multi-pass membrane protein</topology>
    </subcellularLocation>
</comment>
<dbReference type="PANTHER" id="PTHR30474">
    <property type="entry name" value="CELL CYCLE PROTEIN"/>
    <property type="match status" value="1"/>
</dbReference>
<accession>A0ABW2HFU9</accession>
<reference evidence="25" key="1">
    <citation type="journal article" date="2019" name="Int. J. Syst. Evol. Microbiol.">
        <title>The Global Catalogue of Microorganisms (GCM) 10K type strain sequencing project: providing services to taxonomists for standard genome sequencing and annotation.</title>
        <authorList>
            <consortium name="The Broad Institute Genomics Platform"/>
            <consortium name="The Broad Institute Genome Sequencing Center for Infectious Disease"/>
            <person name="Wu L."/>
            <person name="Ma J."/>
        </authorList>
    </citation>
    <scope>NUCLEOTIDE SEQUENCE [LARGE SCALE GENOMIC DNA]</scope>
    <source>
        <strain evidence="25">CGMCC 1.15772</strain>
    </source>
</reference>
<keyword evidence="25" id="KW-1185">Reference proteome</keyword>
<dbReference type="EC" id="2.4.99.28" evidence="19"/>
<dbReference type="RefSeq" id="WP_262874912.1">
    <property type="nucleotide sequence ID" value="NZ_BAABKW010000013.1"/>
</dbReference>
<keyword evidence="9" id="KW-0573">Peptidoglycan synthesis</keyword>
<dbReference type="InterPro" id="IPR018365">
    <property type="entry name" value="Cell_cycle_FtsW-rel_CS"/>
</dbReference>
<keyword evidence="4" id="KW-0132">Cell division</keyword>
<evidence type="ECO:0000256" key="22">
    <source>
        <dbReference type="SAM" id="MobiDB-lite"/>
    </source>
</evidence>
<feature type="transmembrane region" description="Helical" evidence="23">
    <location>
        <begin position="334"/>
        <end position="358"/>
    </location>
</feature>
<comment type="pathway">
    <text evidence="2">Cell wall biogenesis; peptidoglycan biosynthesis.</text>
</comment>
<evidence type="ECO:0000256" key="8">
    <source>
        <dbReference type="ARBA" id="ARBA00022960"/>
    </source>
</evidence>
<evidence type="ECO:0000256" key="21">
    <source>
        <dbReference type="ARBA" id="ARBA00049966"/>
    </source>
</evidence>
<comment type="similarity">
    <text evidence="16">Belongs to the SEDS family. FtsW subfamily.</text>
</comment>
<dbReference type="PANTHER" id="PTHR30474:SF2">
    <property type="entry name" value="PEPTIDOGLYCAN GLYCOSYLTRANSFERASE FTSW-RELATED"/>
    <property type="match status" value="1"/>
</dbReference>
<comment type="function">
    <text evidence="21">Peptidoglycan polymerase that is essential for cell division.</text>
</comment>
<evidence type="ECO:0000256" key="14">
    <source>
        <dbReference type="ARBA" id="ARBA00032370"/>
    </source>
</evidence>
<evidence type="ECO:0000256" key="15">
    <source>
        <dbReference type="ARBA" id="ARBA00033270"/>
    </source>
</evidence>
<feature type="compositionally biased region" description="Basic and acidic residues" evidence="22">
    <location>
        <begin position="427"/>
        <end position="438"/>
    </location>
</feature>
<evidence type="ECO:0000256" key="9">
    <source>
        <dbReference type="ARBA" id="ARBA00022984"/>
    </source>
</evidence>
<evidence type="ECO:0000256" key="20">
    <source>
        <dbReference type="ARBA" id="ARBA00049902"/>
    </source>
</evidence>
<gene>
    <name evidence="24" type="primary">ftsW</name>
    <name evidence="24" type="ORF">ACFQRL_13670</name>
</gene>
<feature type="transmembrane region" description="Helical" evidence="23">
    <location>
        <begin position="39"/>
        <end position="60"/>
    </location>
</feature>
<evidence type="ECO:0000313" key="25">
    <source>
        <dbReference type="Proteomes" id="UP001596507"/>
    </source>
</evidence>
<evidence type="ECO:0000256" key="13">
    <source>
        <dbReference type="ARBA" id="ARBA00023316"/>
    </source>
</evidence>
<keyword evidence="12" id="KW-0131">Cell cycle</keyword>
<feature type="transmembrane region" description="Helical" evidence="23">
    <location>
        <begin position="304"/>
        <end position="327"/>
    </location>
</feature>
<dbReference type="PROSITE" id="PS00428">
    <property type="entry name" value="FTSW_RODA_SPOVE"/>
    <property type="match status" value="1"/>
</dbReference>
<evidence type="ECO:0000256" key="5">
    <source>
        <dbReference type="ARBA" id="ARBA00022676"/>
    </source>
</evidence>
<organism evidence="24 25">
    <name type="scientific">Microbacterium fluvii</name>
    <dbReference type="NCBI Taxonomy" id="415215"/>
    <lineage>
        <taxon>Bacteria</taxon>
        <taxon>Bacillati</taxon>
        <taxon>Actinomycetota</taxon>
        <taxon>Actinomycetes</taxon>
        <taxon>Micrococcales</taxon>
        <taxon>Microbacteriaceae</taxon>
        <taxon>Microbacterium</taxon>
    </lineage>
</organism>
<evidence type="ECO:0000256" key="12">
    <source>
        <dbReference type="ARBA" id="ARBA00023306"/>
    </source>
</evidence>
<feature type="transmembrane region" description="Helical" evidence="23">
    <location>
        <begin position="193"/>
        <end position="209"/>
    </location>
</feature>
<feature type="transmembrane region" description="Helical" evidence="23">
    <location>
        <begin position="216"/>
        <end position="234"/>
    </location>
</feature>
<feature type="transmembrane region" description="Helical" evidence="23">
    <location>
        <begin position="105"/>
        <end position="125"/>
    </location>
</feature>
<dbReference type="Proteomes" id="UP001596507">
    <property type="component" value="Unassembled WGS sequence"/>
</dbReference>
<evidence type="ECO:0000256" key="19">
    <source>
        <dbReference type="ARBA" id="ARBA00044770"/>
    </source>
</evidence>
<dbReference type="InterPro" id="IPR001182">
    <property type="entry name" value="FtsW/RodA"/>
</dbReference>
<keyword evidence="5" id="KW-0328">Glycosyltransferase</keyword>
<keyword evidence="8" id="KW-0133">Cell shape</keyword>
<keyword evidence="10 23" id="KW-1133">Transmembrane helix</keyword>
<evidence type="ECO:0000256" key="1">
    <source>
        <dbReference type="ARBA" id="ARBA00004651"/>
    </source>
</evidence>
<keyword evidence="6" id="KW-0808">Transferase</keyword>
<comment type="caution">
    <text evidence="24">The sequence shown here is derived from an EMBL/GenBank/DDBJ whole genome shotgun (WGS) entry which is preliminary data.</text>
</comment>
<proteinExistence type="inferred from homology"/>
<evidence type="ECO:0000256" key="17">
    <source>
        <dbReference type="ARBA" id="ARBA00041185"/>
    </source>
</evidence>
<evidence type="ECO:0000256" key="16">
    <source>
        <dbReference type="ARBA" id="ARBA00038053"/>
    </source>
</evidence>
<dbReference type="InterPro" id="IPR013437">
    <property type="entry name" value="FtsW"/>
</dbReference>
<dbReference type="Pfam" id="PF01098">
    <property type="entry name" value="FTSW_RODA_SPOVE"/>
    <property type="match status" value="1"/>
</dbReference>
<feature type="transmembrane region" description="Helical" evidence="23">
    <location>
        <begin position="167"/>
        <end position="187"/>
    </location>
</feature>
<evidence type="ECO:0000256" key="7">
    <source>
        <dbReference type="ARBA" id="ARBA00022692"/>
    </source>
</evidence>
<evidence type="ECO:0000256" key="6">
    <source>
        <dbReference type="ARBA" id="ARBA00022679"/>
    </source>
</evidence>
<evidence type="ECO:0000256" key="10">
    <source>
        <dbReference type="ARBA" id="ARBA00022989"/>
    </source>
</evidence>
<keyword evidence="13" id="KW-0961">Cell wall biogenesis/degradation</keyword>
<evidence type="ECO:0000256" key="3">
    <source>
        <dbReference type="ARBA" id="ARBA00022475"/>
    </source>
</evidence>
<feature type="transmembrane region" description="Helical" evidence="23">
    <location>
        <begin position="370"/>
        <end position="392"/>
    </location>
</feature>
<dbReference type="NCBIfam" id="TIGR02614">
    <property type="entry name" value="ftsW"/>
    <property type="match status" value="1"/>
</dbReference>
<evidence type="ECO:0000256" key="18">
    <source>
        <dbReference type="ARBA" id="ARBA00041418"/>
    </source>
</evidence>
<keyword evidence="3" id="KW-1003">Cell membrane</keyword>